<protein>
    <submittedName>
        <fullName evidence="2">Uncharacterized protein</fullName>
    </submittedName>
</protein>
<dbReference type="EMBL" id="JAUKUD010000001">
    <property type="protein sequence ID" value="KAK0753814.1"/>
    <property type="molecule type" value="Genomic_DNA"/>
</dbReference>
<feature type="region of interest" description="Disordered" evidence="1">
    <location>
        <begin position="649"/>
        <end position="677"/>
    </location>
</feature>
<organism evidence="2 3">
    <name type="scientific">Schizothecium vesticola</name>
    <dbReference type="NCBI Taxonomy" id="314040"/>
    <lineage>
        <taxon>Eukaryota</taxon>
        <taxon>Fungi</taxon>
        <taxon>Dikarya</taxon>
        <taxon>Ascomycota</taxon>
        <taxon>Pezizomycotina</taxon>
        <taxon>Sordariomycetes</taxon>
        <taxon>Sordariomycetidae</taxon>
        <taxon>Sordariales</taxon>
        <taxon>Schizotheciaceae</taxon>
        <taxon>Schizothecium</taxon>
    </lineage>
</organism>
<comment type="caution">
    <text evidence="2">The sequence shown here is derived from an EMBL/GenBank/DDBJ whole genome shotgun (WGS) entry which is preliminary data.</text>
</comment>
<sequence>MSSASNTSQGHLPDVSVSLIVVTNVGNYIHRHYDFADHEMRFSDIISLGSLEISHNSTARVLVVQGYKDLCEPWCLGQWMAEDDQLRSIVQQYLAPAGQQYWLPRTPANCQRTTSAYWVRPVAQTRRKMDRVEKMQAAYGRAFSPQNEHGPSGSPQEPNHHMYTRWPAERLQPFQILCRTEDENLMCFAGEERVFFYDCEGTDFPSKPGMVTGVAFLDPLRHFRIDIMKKIGHGFLMDKVRWSRYFVAASADSSALCDSVKMDLAEVDSKTRFFQALKQNWGKGDEPVTDRDDGIVSSLRGGQHAMDEFSRKGNISIDTGDALRPNLISPSSSFHQVQFTSAEMAAGPSSQGDSESLPIPEGHFARVFRIHENKNGTVVSTQIDFRQMLDDEGLKRSGKATVCLVAEGDRSLMWDCNLGRYFRDHPKLKHMVQAYVYKTRPATDYGDVKAVTWWRSVSQPEDRYQIHEKISASGGKYLEHDSVDEEEAHHCQTRYSTWPGPSAPCRLLSPVPNNDKRYWHAIEERLFYYEGRGPGKDGQFRSLVVLLVNPERYHLTTKAKVSFERKSRVFEQQLAPCFSLKGCMPTATNLTVNDWTDSIGLVPCNRYVIKLRLALQKGPSRVARTMKEKSAWLIKQDIQKAMEEVIRDESRGLAEGSSKLVERRPMPETAQTGEDSTLSATLRELADETDRMTRRIEATLHALLLSSQMAQNTTRNALLLGDRMADKDSSQLSLLTSLSAVDSEGSGFPLTSWPGIKGPLTSALGNVPGDVDKHDGKSSESSATLSVRGSAHRAPEA</sequence>
<evidence type="ECO:0000256" key="1">
    <source>
        <dbReference type="SAM" id="MobiDB-lite"/>
    </source>
</evidence>
<name>A0AA40F9Q7_9PEZI</name>
<reference evidence="2" key="1">
    <citation type="submission" date="2023-06" db="EMBL/GenBank/DDBJ databases">
        <title>Genome-scale phylogeny and comparative genomics of the fungal order Sordariales.</title>
        <authorList>
            <consortium name="Lawrence Berkeley National Laboratory"/>
            <person name="Hensen N."/>
            <person name="Bonometti L."/>
            <person name="Westerberg I."/>
            <person name="Brannstrom I.O."/>
            <person name="Guillou S."/>
            <person name="Cros-Aarteil S."/>
            <person name="Calhoun S."/>
            <person name="Haridas S."/>
            <person name="Kuo A."/>
            <person name="Mondo S."/>
            <person name="Pangilinan J."/>
            <person name="Riley R."/>
            <person name="LaButti K."/>
            <person name="Andreopoulos B."/>
            <person name="Lipzen A."/>
            <person name="Chen C."/>
            <person name="Yanf M."/>
            <person name="Daum C."/>
            <person name="Ng V."/>
            <person name="Clum A."/>
            <person name="Steindorff A."/>
            <person name="Ohm R."/>
            <person name="Martin F."/>
            <person name="Silar P."/>
            <person name="Natvig D."/>
            <person name="Lalanne C."/>
            <person name="Gautier V."/>
            <person name="Ament-velasquez S.L."/>
            <person name="Kruys A."/>
            <person name="Hutchinson M.I."/>
            <person name="Powell A.J."/>
            <person name="Barry K."/>
            <person name="Miller A.N."/>
            <person name="Grigoriev I.V."/>
            <person name="Debuchy R."/>
            <person name="Gladieux P."/>
            <person name="Thoren M.H."/>
            <person name="Johannesson H."/>
        </authorList>
    </citation>
    <scope>NUCLEOTIDE SEQUENCE</scope>
    <source>
        <strain evidence="2">SMH3187-1</strain>
    </source>
</reference>
<feature type="region of interest" description="Disordered" evidence="1">
    <location>
        <begin position="751"/>
        <end position="797"/>
    </location>
</feature>
<gene>
    <name evidence="2" type="ORF">B0T18DRAFT_385796</name>
</gene>
<keyword evidence="3" id="KW-1185">Reference proteome</keyword>
<evidence type="ECO:0000313" key="2">
    <source>
        <dbReference type="EMBL" id="KAK0753814.1"/>
    </source>
</evidence>
<evidence type="ECO:0000313" key="3">
    <source>
        <dbReference type="Proteomes" id="UP001172155"/>
    </source>
</evidence>
<dbReference type="AlphaFoldDB" id="A0AA40F9Q7"/>
<accession>A0AA40F9Q7</accession>
<proteinExistence type="predicted"/>
<dbReference type="Proteomes" id="UP001172155">
    <property type="component" value="Unassembled WGS sequence"/>
</dbReference>